<name>A0A3E1Y6M1_9BACT</name>
<evidence type="ECO:0000313" key="2">
    <source>
        <dbReference type="Proteomes" id="UP000260644"/>
    </source>
</evidence>
<organism evidence="1 2">
    <name type="scientific">Chitinophaga silvatica</name>
    <dbReference type="NCBI Taxonomy" id="2282649"/>
    <lineage>
        <taxon>Bacteria</taxon>
        <taxon>Pseudomonadati</taxon>
        <taxon>Bacteroidota</taxon>
        <taxon>Chitinophagia</taxon>
        <taxon>Chitinophagales</taxon>
        <taxon>Chitinophagaceae</taxon>
        <taxon>Chitinophaga</taxon>
    </lineage>
</organism>
<accession>A0A3E1Y6M1</accession>
<gene>
    <name evidence="1" type="ORF">DVR12_18485</name>
</gene>
<comment type="caution">
    <text evidence="1">The sequence shown here is derived from an EMBL/GenBank/DDBJ whole genome shotgun (WGS) entry which is preliminary data.</text>
</comment>
<dbReference type="InterPro" id="IPR009097">
    <property type="entry name" value="Cyclic_Pdiesterase"/>
</dbReference>
<dbReference type="Pfam" id="PF13563">
    <property type="entry name" value="2_5_RNA_ligase2"/>
    <property type="match status" value="1"/>
</dbReference>
<evidence type="ECO:0000313" key="1">
    <source>
        <dbReference type="EMBL" id="RFS20551.1"/>
    </source>
</evidence>
<reference evidence="1 2" key="1">
    <citation type="submission" date="2018-07" db="EMBL/GenBank/DDBJ databases">
        <title>Chitinophaga K2CV101002-2 sp. nov., isolated from a monsoon evergreen broad-leaved forest soil.</title>
        <authorList>
            <person name="Lv Y."/>
        </authorList>
    </citation>
    <scope>NUCLEOTIDE SEQUENCE [LARGE SCALE GENOMIC DNA]</scope>
    <source>
        <strain evidence="1 2">GDMCC 1.1288</strain>
    </source>
</reference>
<dbReference type="EMBL" id="QPMM01000010">
    <property type="protein sequence ID" value="RFS20551.1"/>
    <property type="molecule type" value="Genomic_DNA"/>
</dbReference>
<dbReference type="RefSeq" id="WP_116977271.1">
    <property type="nucleotide sequence ID" value="NZ_QPMM01000010.1"/>
</dbReference>
<protein>
    <submittedName>
        <fullName evidence="1">2'-5' RNA ligase family protein</fullName>
    </submittedName>
</protein>
<dbReference type="SUPFAM" id="SSF55144">
    <property type="entry name" value="LigT-like"/>
    <property type="match status" value="1"/>
</dbReference>
<sequence length="200" mass="22653">MNTNFEMSDTIYDYLIVINPDVLVAQDVSHIREYVAAMTGDTALVSAPVHIALFRSAFPERFQSDFELMLEETAKQQSGFVVYTAKMDAHRHAEGHNSVFVNIANPKPLIDLHRAILQTFELKPQQFKPHILLARGLGNEVSEQLMATLSQQMFVRSFNCHCFTLMRRPAEGGKYERVKDFGFGDVEHLPGSLFINNYAA</sequence>
<keyword evidence="2" id="KW-1185">Reference proteome</keyword>
<dbReference type="OrthoDB" id="1351981at2"/>
<proteinExistence type="predicted"/>
<dbReference type="GO" id="GO:0016874">
    <property type="term" value="F:ligase activity"/>
    <property type="evidence" value="ECO:0007669"/>
    <property type="project" value="UniProtKB-KW"/>
</dbReference>
<dbReference type="Proteomes" id="UP000260644">
    <property type="component" value="Unassembled WGS sequence"/>
</dbReference>
<keyword evidence="1" id="KW-0436">Ligase</keyword>
<dbReference type="AlphaFoldDB" id="A0A3E1Y6M1"/>
<dbReference type="Gene3D" id="3.90.1140.10">
    <property type="entry name" value="Cyclic phosphodiesterase"/>
    <property type="match status" value="1"/>
</dbReference>